<evidence type="ECO:0000256" key="8">
    <source>
        <dbReference type="ARBA" id="ARBA00023284"/>
    </source>
</evidence>
<evidence type="ECO:0000256" key="3">
    <source>
        <dbReference type="ARBA" id="ARBA00013017"/>
    </source>
</evidence>
<comment type="function">
    <text evidence="1">Thiol-specific peroxidase that catalyzes the reduction of hydrogen peroxide and organic hydroperoxides to water and alcohols, respectively. Plays a role in cell protection against oxidative stress by detoxifying peroxides and as sensor of hydrogen peroxide-mediated signaling events.</text>
</comment>
<dbReference type="Gene3D" id="3.40.30.10">
    <property type="entry name" value="Glutaredoxin"/>
    <property type="match status" value="1"/>
</dbReference>
<dbReference type="AlphaFoldDB" id="A0A077LZW7"/>
<dbReference type="EMBL" id="CAJB01000208">
    <property type="protein sequence ID" value="CCH78417.1"/>
    <property type="molecule type" value="Genomic_DNA"/>
</dbReference>
<dbReference type="Proteomes" id="UP000035721">
    <property type="component" value="Unassembled WGS sequence"/>
</dbReference>
<dbReference type="InterPro" id="IPR050924">
    <property type="entry name" value="Peroxiredoxin_BCP/PrxQ"/>
</dbReference>
<dbReference type="FunFam" id="3.40.30.10:FF:000118">
    <property type="entry name" value="Peroxiredoxin AhpE"/>
    <property type="match status" value="1"/>
</dbReference>
<comment type="similarity">
    <text evidence="15">Belongs to the peroxiredoxin family. AhpE subfamily.</text>
</comment>
<dbReference type="GO" id="GO:0008379">
    <property type="term" value="F:thioredoxin peroxidase activity"/>
    <property type="evidence" value="ECO:0007669"/>
    <property type="project" value="TreeGrafter"/>
</dbReference>
<evidence type="ECO:0000256" key="6">
    <source>
        <dbReference type="ARBA" id="ARBA00023002"/>
    </source>
</evidence>
<evidence type="ECO:0000256" key="15">
    <source>
        <dbReference type="ARBA" id="ARBA00060973"/>
    </source>
</evidence>
<keyword evidence="4 23" id="KW-0575">Peroxidase</keyword>
<feature type="active site" description="Cysteine sulfenic acid (-SOH) intermediate; for peroxidase activity" evidence="21">
    <location>
        <position position="54"/>
    </location>
</feature>
<comment type="caution">
    <text evidence="23">The sequence shown here is derived from an EMBL/GenBank/DDBJ whole genome shotgun (WGS) entry which is preliminary data.</text>
</comment>
<dbReference type="PROSITE" id="PS51352">
    <property type="entry name" value="THIOREDOXIN_2"/>
    <property type="match status" value="1"/>
</dbReference>
<comment type="catalytic activity">
    <reaction evidence="12">
        <text>a hydroperoxide + [thioredoxin]-dithiol = an alcohol + [thioredoxin]-disulfide + H2O</text>
        <dbReference type="Rhea" id="RHEA:62620"/>
        <dbReference type="Rhea" id="RHEA-COMP:10698"/>
        <dbReference type="Rhea" id="RHEA-COMP:10700"/>
        <dbReference type="ChEBI" id="CHEBI:15377"/>
        <dbReference type="ChEBI" id="CHEBI:29950"/>
        <dbReference type="ChEBI" id="CHEBI:30879"/>
        <dbReference type="ChEBI" id="CHEBI:35924"/>
        <dbReference type="ChEBI" id="CHEBI:50058"/>
        <dbReference type="EC" id="1.11.1.24"/>
    </reaction>
</comment>
<evidence type="ECO:0000256" key="5">
    <source>
        <dbReference type="ARBA" id="ARBA00022862"/>
    </source>
</evidence>
<keyword evidence="5" id="KW-0049">Antioxidant</keyword>
<sequence length="161" mass="17271">MTETAAAPAPVSVGDVAPDFTLKDQNGVDVTLSSFRGQKNVVVVFYPFAFSGICTGELCEIRDNLEGFVNDKVQVLAVSCDPMFSLRAFADKEAYFFPLLSDFWPHGQVATAYGVFNETAGMAIRGTFLVDTEGVVRWSLVNGPGEARDFSGYHAAVAALG</sequence>
<dbReference type="RefSeq" id="WP_048555384.1">
    <property type="nucleotide sequence ID" value="NZ_HF570958.1"/>
</dbReference>
<evidence type="ECO:0000256" key="14">
    <source>
        <dbReference type="ARBA" id="ARBA00056930"/>
    </source>
</evidence>
<dbReference type="OrthoDB" id="9812811at2"/>
<protein>
    <recommendedName>
        <fullName evidence="18">Alkyl hydroperoxide reductase E</fullName>
        <ecNumber evidence="3">1.11.1.24</ecNumber>
        <ecNumber evidence="17">1.11.1.29</ecNumber>
    </recommendedName>
    <alternativeName>
        <fullName evidence="11">Bacterioferritin comigratory protein</fullName>
    </alternativeName>
    <alternativeName>
        <fullName evidence="19">Mycoredoxin-dependent peroxiredoxin</fullName>
    </alternativeName>
    <alternativeName>
        <fullName evidence="20">Peroxiredoxin AhpE</fullName>
    </alternativeName>
    <alternativeName>
        <fullName evidence="9">Thioredoxin peroxidase</fullName>
    </alternativeName>
</protein>
<keyword evidence="6 23" id="KW-0560">Oxidoreductase</keyword>
<gene>
    <name evidence="23" type="ORF">BN12_2860016</name>
</gene>
<dbReference type="InterPro" id="IPR024706">
    <property type="entry name" value="Peroxiredoxin_AhpC-typ"/>
</dbReference>
<evidence type="ECO:0000256" key="21">
    <source>
        <dbReference type="PIRSR" id="PIRSR000239-1"/>
    </source>
</evidence>
<dbReference type="GO" id="GO:0045454">
    <property type="term" value="P:cell redox homeostasis"/>
    <property type="evidence" value="ECO:0007669"/>
    <property type="project" value="TreeGrafter"/>
</dbReference>
<evidence type="ECO:0000259" key="22">
    <source>
        <dbReference type="PROSITE" id="PS51352"/>
    </source>
</evidence>
<dbReference type="PANTHER" id="PTHR42801">
    <property type="entry name" value="THIOREDOXIN-DEPENDENT PEROXIDE REDUCTASE"/>
    <property type="match status" value="1"/>
</dbReference>
<keyword evidence="24" id="KW-1185">Reference proteome</keyword>
<dbReference type="PIRSF" id="PIRSF000239">
    <property type="entry name" value="AHPC"/>
    <property type="match status" value="1"/>
</dbReference>
<evidence type="ECO:0000256" key="19">
    <source>
        <dbReference type="ARBA" id="ARBA00082991"/>
    </source>
</evidence>
<organism evidence="23 24">
    <name type="scientific">Nostocoides japonicum T1-X7</name>
    <dbReference type="NCBI Taxonomy" id="1194083"/>
    <lineage>
        <taxon>Bacteria</taxon>
        <taxon>Bacillati</taxon>
        <taxon>Actinomycetota</taxon>
        <taxon>Actinomycetes</taxon>
        <taxon>Micrococcales</taxon>
        <taxon>Intrasporangiaceae</taxon>
        <taxon>Nostocoides</taxon>
    </lineage>
</organism>
<dbReference type="CDD" id="cd03018">
    <property type="entry name" value="PRX_AhpE_like"/>
    <property type="match status" value="1"/>
</dbReference>
<dbReference type="InterPro" id="IPR013766">
    <property type="entry name" value="Thioredoxin_domain"/>
</dbReference>
<evidence type="ECO:0000256" key="12">
    <source>
        <dbReference type="ARBA" id="ARBA00049091"/>
    </source>
</evidence>
<evidence type="ECO:0000256" key="10">
    <source>
        <dbReference type="ARBA" id="ARBA00038489"/>
    </source>
</evidence>
<evidence type="ECO:0000256" key="4">
    <source>
        <dbReference type="ARBA" id="ARBA00022559"/>
    </source>
</evidence>
<dbReference type="EC" id="1.11.1.24" evidence="3"/>
<evidence type="ECO:0000256" key="7">
    <source>
        <dbReference type="ARBA" id="ARBA00023157"/>
    </source>
</evidence>
<proteinExistence type="inferred from homology"/>
<evidence type="ECO:0000256" key="13">
    <source>
        <dbReference type="ARBA" id="ARBA00052774"/>
    </source>
</evidence>
<evidence type="ECO:0000313" key="24">
    <source>
        <dbReference type="Proteomes" id="UP000035721"/>
    </source>
</evidence>
<dbReference type="EC" id="1.11.1.29" evidence="17"/>
<keyword evidence="8" id="KW-0676">Redox-active center</keyword>
<comment type="function">
    <text evidence="14">Thiol-specific peroxidase that catalyzes the reduction of hydrogen peroxide and organic hydroperoxides to water and alcohols, respectively. Plays a role in cell protection against oxidative stress by detoxifying peroxides. May represent an important antioxidant defense against cytotoxic peroxides, especially peroxynitrite, which can be formed by activated macrophages during infection.</text>
</comment>
<evidence type="ECO:0000256" key="11">
    <source>
        <dbReference type="ARBA" id="ARBA00041373"/>
    </source>
</evidence>
<reference evidence="23 24" key="1">
    <citation type="journal article" date="2013" name="ISME J.">
        <title>A metabolic model for members of the genus Tetrasphaera involved in enhanced biological phosphorus removal.</title>
        <authorList>
            <person name="Kristiansen R."/>
            <person name="Nguyen H.T.T."/>
            <person name="Saunders A.M."/>
            <person name="Nielsen J.L."/>
            <person name="Wimmer R."/>
            <person name="Le V.Q."/>
            <person name="McIlroy S.J."/>
            <person name="Petrovski S."/>
            <person name="Seviour R.J."/>
            <person name="Calteau A."/>
            <person name="Nielsen K.L."/>
            <person name="Nielsen P.H."/>
        </authorList>
    </citation>
    <scope>NUCLEOTIDE SEQUENCE [LARGE SCALE GENOMIC DNA]</scope>
    <source>
        <strain evidence="23 24">T1-X7</strain>
    </source>
</reference>
<feature type="domain" description="Thioredoxin" evidence="22">
    <location>
        <begin position="11"/>
        <end position="161"/>
    </location>
</feature>
<evidence type="ECO:0000256" key="16">
    <source>
        <dbReference type="ARBA" id="ARBA00065226"/>
    </source>
</evidence>
<accession>A0A077LZW7</accession>
<comment type="subunit">
    <text evidence="16">Homodimer. Forms both dimers and octamers; a tightly-associated dimer and a ring-like octamer.</text>
</comment>
<dbReference type="InterPro" id="IPR036249">
    <property type="entry name" value="Thioredoxin-like_sf"/>
</dbReference>
<dbReference type="SUPFAM" id="SSF52833">
    <property type="entry name" value="Thioredoxin-like"/>
    <property type="match status" value="1"/>
</dbReference>
<evidence type="ECO:0000256" key="20">
    <source>
        <dbReference type="ARBA" id="ARBA00083736"/>
    </source>
</evidence>
<evidence type="ECO:0000256" key="9">
    <source>
        <dbReference type="ARBA" id="ARBA00032824"/>
    </source>
</evidence>
<dbReference type="Pfam" id="PF00578">
    <property type="entry name" value="AhpC-TSA"/>
    <property type="match status" value="1"/>
</dbReference>
<dbReference type="GO" id="GO:0034599">
    <property type="term" value="P:cellular response to oxidative stress"/>
    <property type="evidence" value="ECO:0007669"/>
    <property type="project" value="TreeGrafter"/>
</dbReference>
<dbReference type="PANTHER" id="PTHR42801:SF20">
    <property type="entry name" value="ALKYL HYDROPEROXIDE REDUCTASE E"/>
    <property type="match status" value="1"/>
</dbReference>
<evidence type="ECO:0000313" key="23">
    <source>
        <dbReference type="EMBL" id="CCH78417.1"/>
    </source>
</evidence>
<dbReference type="InterPro" id="IPR000866">
    <property type="entry name" value="AhpC/TSA"/>
</dbReference>
<dbReference type="GO" id="GO:0005737">
    <property type="term" value="C:cytoplasm"/>
    <property type="evidence" value="ECO:0007669"/>
    <property type="project" value="TreeGrafter"/>
</dbReference>
<keyword evidence="7" id="KW-1015">Disulfide bond</keyword>
<comment type="similarity">
    <text evidence="10">Belongs to the peroxiredoxin family. BCP/PrxQ subfamily.</text>
</comment>
<evidence type="ECO:0000256" key="17">
    <source>
        <dbReference type="ARBA" id="ARBA00067009"/>
    </source>
</evidence>
<name>A0A077LZW7_9MICO</name>
<comment type="subunit">
    <text evidence="2">Monomer.</text>
</comment>
<evidence type="ECO:0000256" key="1">
    <source>
        <dbReference type="ARBA" id="ARBA00003330"/>
    </source>
</evidence>
<evidence type="ECO:0000256" key="18">
    <source>
        <dbReference type="ARBA" id="ARBA00068979"/>
    </source>
</evidence>
<comment type="catalytic activity">
    <reaction evidence="13">
        <text>[mycoredoxin]-L-dithiol + a hydroperoxide = [mycoredoxin]-L-disulfide + an alcohol + H2O</text>
        <dbReference type="Rhea" id="RHEA:62640"/>
        <dbReference type="Rhea" id="RHEA-COMP:16137"/>
        <dbReference type="Rhea" id="RHEA-COMP:16138"/>
        <dbReference type="ChEBI" id="CHEBI:15377"/>
        <dbReference type="ChEBI" id="CHEBI:29950"/>
        <dbReference type="ChEBI" id="CHEBI:30879"/>
        <dbReference type="ChEBI" id="CHEBI:35924"/>
        <dbReference type="ChEBI" id="CHEBI:50058"/>
        <dbReference type="EC" id="1.11.1.29"/>
    </reaction>
</comment>
<dbReference type="STRING" id="1194083.BN12_2860016"/>
<evidence type="ECO:0000256" key="2">
    <source>
        <dbReference type="ARBA" id="ARBA00011245"/>
    </source>
</evidence>